<keyword evidence="10 15" id="KW-0067">ATP-binding</keyword>
<dbReference type="PROSITE" id="PS00178">
    <property type="entry name" value="AA_TRNA_LIGASE_I"/>
    <property type="match status" value="1"/>
</dbReference>
<keyword evidence="12 15" id="KW-0030">Aminoacyl-tRNA synthetase</keyword>
<comment type="subcellular location">
    <subcellularLocation>
        <location evidence="2 15">Cytoplasm</location>
    </subcellularLocation>
</comment>
<comment type="catalytic activity">
    <reaction evidence="14 15">
        <text>tRNA(Ile) + L-isoleucine + ATP = L-isoleucyl-tRNA(Ile) + AMP + diphosphate</text>
        <dbReference type="Rhea" id="RHEA:11060"/>
        <dbReference type="Rhea" id="RHEA-COMP:9666"/>
        <dbReference type="Rhea" id="RHEA-COMP:9695"/>
        <dbReference type="ChEBI" id="CHEBI:30616"/>
        <dbReference type="ChEBI" id="CHEBI:33019"/>
        <dbReference type="ChEBI" id="CHEBI:58045"/>
        <dbReference type="ChEBI" id="CHEBI:78442"/>
        <dbReference type="ChEBI" id="CHEBI:78528"/>
        <dbReference type="ChEBI" id="CHEBI:456215"/>
        <dbReference type="EC" id="6.1.1.5"/>
    </reaction>
</comment>
<evidence type="ECO:0000256" key="4">
    <source>
        <dbReference type="ARBA" id="ARBA00011245"/>
    </source>
</evidence>
<feature type="domain" description="Methionyl/Valyl/Leucyl/Isoleucyl-tRNA synthetase anticodon-binding" evidence="17">
    <location>
        <begin position="699"/>
        <end position="841"/>
    </location>
</feature>
<comment type="cofactor">
    <cofactor evidence="1 15">
        <name>Zn(2+)</name>
        <dbReference type="ChEBI" id="CHEBI:29105"/>
    </cofactor>
</comment>
<evidence type="ECO:0000256" key="3">
    <source>
        <dbReference type="ARBA" id="ARBA00007078"/>
    </source>
</evidence>
<protein>
    <recommendedName>
        <fullName evidence="15">Isoleucine--tRNA ligase</fullName>
        <ecNumber evidence="15">6.1.1.5</ecNumber>
    </recommendedName>
    <alternativeName>
        <fullName evidence="15">Isoleucyl-tRNA synthetase</fullName>
        <shortName evidence="15">IleRS</shortName>
    </alternativeName>
</protein>
<dbReference type="SUPFAM" id="SSF50677">
    <property type="entry name" value="ValRS/IleRS/LeuRS editing domain"/>
    <property type="match status" value="1"/>
</dbReference>
<evidence type="ECO:0000256" key="15">
    <source>
        <dbReference type="HAMAP-Rule" id="MF_02003"/>
    </source>
</evidence>
<keyword evidence="8 15" id="KW-0547">Nucleotide-binding</keyword>
<sequence length="987" mass="112391">MADETGQAGGRPNFPKMEEEMAAYWEKKNIFERSVEERPEGKTFVFYDGPPFATGTPHYGHILQSVIKDVIPRYKTMQGFRVPRRWGWDCHGLPVEILVEKELNLATKREVEAFGIEGFTNACRLSVFQYVKEWSRYIARLGRWVDMEHAYRTVDDDYIESVWWVFAELVKKGHIYKDRRVSLYCPRCATPLSNFEVSMGNSYVDHEDPAVTVKFKVKGKEKSYLLAWTTTPWTLPSNVALAVHPKLVYVTVKIRDTGETLTFAEERINDVLREYFPLEDPHHADEHHHPPFQILERHTGDELEGIEYEPLYTFIPTPGYAHHVVTAGYVSAEDGTGIVHTAPAFGEEDMLTAKAHNLPVLETVDESGAFVPNVTPWAGMDIREANAPIQEDLASRGLLYRKETVQHSVPICWRCSTLLIYRAQPAWFVNVTKLKNKLMETGKRITWHPSHFKEGRFGKGLETAPDWNISRSRYWGAPIPVWECELCAERVVISSIADLKKRATPESFPATLDLHRPGIDKVTLICPCGGVMRRVPDVFDCWFESGSMPYAAEHYPFEHKDRFDKNFPADFIGEAQDQTRGWFYTLHVLSTALMGKPAFKDVIVTGFILAEDGKKMSKSLKNYPDPWDILTQYGADALRTYLLSSSVIESDSLNFSTRELDEVSRKLLSTLWNVVTFYQTYVGDETVELAKPRSAHVLDRWLYARLHALTRDVTKAYEGYELTRAVRPLRGFVEDLSTWWLRRSRERIKGADAYDRKDALKTLREVLLDLACLMAPATPFIADRIYLDMGGSKASVHLERWPKADERLIDERLLADMNWIRAACAAGQEQRAVTKIPVRQALAGATVLVKDPTDVGRLGAKSDLLDLIRDELNVERISVQAGKDIETVAVELDTRLTPELKEKGMQRELVRRFMALRKTKGLQLGDRVTAYVAVRDQGTRDLFDRFVPAITSDIKADRLSVGSELPGSLEGVSFMLDGRDVEIAIQQ</sequence>
<evidence type="ECO:0000313" key="18">
    <source>
        <dbReference type="EMBL" id="OGL78406.1"/>
    </source>
</evidence>
<keyword evidence="5 15" id="KW-0963">Cytoplasm</keyword>
<comment type="subunit">
    <text evidence="4 15">Monomer.</text>
</comment>
<feature type="domain" description="Aminoacyl-tRNA synthetase class Ia" evidence="16">
    <location>
        <begin position="21"/>
        <end position="649"/>
    </location>
</feature>
<keyword evidence="6 15" id="KW-0436">Ligase</keyword>
<dbReference type="InterPro" id="IPR033709">
    <property type="entry name" value="Anticodon_Ile_ABEc"/>
</dbReference>
<evidence type="ECO:0000256" key="11">
    <source>
        <dbReference type="ARBA" id="ARBA00022917"/>
    </source>
</evidence>
<evidence type="ECO:0000259" key="16">
    <source>
        <dbReference type="Pfam" id="PF00133"/>
    </source>
</evidence>
<dbReference type="InterPro" id="IPR001412">
    <property type="entry name" value="aa-tRNA-synth_I_CS"/>
</dbReference>
<dbReference type="Gene3D" id="1.10.730.10">
    <property type="entry name" value="Isoleucyl-tRNA Synthetase, Domain 1"/>
    <property type="match status" value="1"/>
</dbReference>
<dbReference type="FunFam" id="3.40.50.620:FF:000075">
    <property type="entry name" value="Isoleucine--tRNA ligase"/>
    <property type="match status" value="1"/>
</dbReference>
<evidence type="ECO:0000256" key="2">
    <source>
        <dbReference type="ARBA" id="ARBA00004496"/>
    </source>
</evidence>
<dbReference type="CDD" id="cd00818">
    <property type="entry name" value="IleRS_core"/>
    <property type="match status" value="1"/>
</dbReference>
<gene>
    <name evidence="15" type="primary">ileS</name>
    <name evidence="18" type="ORF">A3E39_02815</name>
</gene>
<feature type="binding site" evidence="15">
    <location>
        <position position="618"/>
    </location>
    <ligand>
        <name>ATP</name>
        <dbReference type="ChEBI" id="CHEBI:30616"/>
    </ligand>
</feature>
<evidence type="ECO:0000256" key="5">
    <source>
        <dbReference type="ARBA" id="ARBA00022490"/>
    </source>
</evidence>
<dbReference type="InterPro" id="IPR002301">
    <property type="entry name" value="Ile-tRNA-ligase"/>
</dbReference>
<dbReference type="InterPro" id="IPR009080">
    <property type="entry name" value="tRNAsynth_Ia_anticodon-bd"/>
</dbReference>
<dbReference type="HAMAP" id="MF_02003">
    <property type="entry name" value="Ile_tRNA_synth_type2"/>
    <property type="match status" value="1"/>
</dbReference>
<dbReference type="STRING" id="1802399.A3E39_02815"/>
<evidence type="ECO:0000256" key="14">
    <source>
        <dbReference type="ARBA" id="ARBA00048359"/>
    </source>
</evidence>
<dbReference type="Pfam" id="PF19302">
    <property type="entry name" value="DUF5915"/>
    <property type="match status" value="1"/>
</dbReference>
<dbReference type="GO" id="GO:0002161">
    <property type="term" value="F:aminoacyl-tRNA deacylase activity"/>
    <property type="evidence" value="ECO:0007669"/>
    <property type="project" value="InterPro"/>
</dbReference>
<dbReference type="PRINTS" id="PR00984">
    <property type="entry name" value="TRNASYNTHILE"/>
</dbReference>
<comment type="function">
    <text evidence="13 15">Catalyzes the attachment of isoleucine to tRNA(Ile). As IleRS can inadvertently accommodate and process structurally similar amino acids such as valine, to avoid such errors it has two additional distinct tRNA(Ile)-dependent editing activities. One activity is designated as 'pretransfer' editing and involves the hydrolysis of activated Val-AMP. The other activity is designated 'posttransfer' editing and involves deacylation of mischarged Val-tRNA(Ile).</text>
</comment>
<dbReference type="Gene3D" id="3.40.50.620">
    <property type="entry name" value="HUPs"/>
    <property type="match status" value="2"/>
</dbReference>
<dbReference type="InterPro" id="IPR013155">
    <property type="entry name" value="M/V/L/I-tRNA-synth_anticd-bd"/>
</dbReference>
<evidence type="ECO:0000256" key="1">
    <source>
        <dbReference type="ARBA" id="ARBA00001947"/>
    </source>
</evidence>
<keyword evidence="7 15" id="KW-0479">Metal-binding</keyword>
<evidence type="ECO:0000259" key="17">
    <source>
        <dbReference type="Pfam" id="PF08264"/>
    </source>
</evidence>
<feature type="short sequence motif" description="'HIGH' region" evidence="15">
    <location>
        <begin position="51"/>
        <end position="61"/>
    </location>
</feature>
<comment type="similarity">
    <text evidence="3 15">Belongs to the class-I aminoacyl-tRNA synthetase family. IleS type 2 subfamily.</text>
</comment>
<dbReference type="InterPro" id="IPR023586">
    <property type="entry name" value="Ile-tRNA-ligase_type2"/>
</dbReference>
<proteinExistence type="inferred from homology"/>
<evidence type="ECO:0000256" key="9">
    <source>
        <dbReference type="ARBA" id="ARBA00022833"/>
    </source>
</evidence>
<keyword evidence="11 15" id="KW-0648">Protein biosynthesis</keyword>
<accession>A0A1F7UJF0</accession>
<dbReference type="GO" id="GO:0005524">
    <property type="term" value="F:ATP binding"/>
    <property type="evidence" value="ECO:0007669"/>
    <property type="project" value="UniProtKB-UniRule"/>
</dbReference>
<dbReference type="EC" id="6.1.1.5" evidence="15"/>
<feature type="short sequence motif" description="'KMSKS' region" evidence="15">
    <location>
        <begin position="615"/>
        <end position="619"/>
    </location>
</feature>
<evidence type="ECO:0000256" key="10">
    <source>
        <dbReference type="ARBA" id="ARBA00022840"/>
    </source>
</evidence>
<dbReference type="SUPFAM" id="SSF47323">
    <property type="entry name" value="Anticodon-binding domain of a subclass of class I aminoacyl-tRNA synthetases"/>
    <property type="match status" value="1"/>
</dbReference>
<evidence type="ECO:0000256" key="7">
    <source>
        <dbReference type="ARBA" id="ARBA00022723"/>
    </source>
</evidence>
<dbReference type="CDD" id="cd07961">
    <property type="entry name" value="Anticodon_Ia_Ile_ABEc"/>
    <property type="match status" value="1"/>
</dbReference>
<evidence type="ECO:0000256" key="6">
    <source>
        <dbReference type="ARBA" id="ARBA00022598"/>
    </source>
</evidence>
<dbReference type="EMBL" id="MGEH01000032">
    <property type="protein sequence ID" value="OGL78406.1"/>
    <property type="molecule type" value="Genomic_DNA"/>
</dbReference>
<dbReference type="PANTHER" id="PTHR42780">
    <property type="entry name" value="SOLEUCYL-TRNA SYNTHETASE"/>
    <property type="match status" value="1"/>
</dbReference>
<dbReference type="NCBIfam" id="TIGR00392">
    <property type="entry name" value="ileS"/>
    <property type="match status" value="1"/>
</dbReference>
<dbReference type="InterPro" id="IPR002300">
    <property type="entry name" value="aa-tRNA-synth_Ia"/>
</dbReference>
<comment type="domain">
    <text evidence="15">IleRS has two distinct active sites: one for aminoacylation and one for editing. The misactivated valine is translocated from the active site to the editing site, which sterically excludes the correctly activated isoleucine. The single editing site contains two valyl binding pockets, one specific for each substrate (Val-AMP or Val-tRNA(Ile)).</text>
</comment>
<dbReference type="GO" id="GO:0008270">
    <property type="term" value="F:zinc ion binding"/>
    <property type="evidence" value="ECO:0007669"/>
    <property type="project" value="UniProtKB-UniRule"/>
</dbReference>
<dbReference type="GO" id="GO:0005737">
    <property type="term" value="C:cytoplasm"/>
    <property type="evidence" value="ECO:0007669"/>
    <property type="project" value="UniProtKB-SubCell"/>
</dbReference>
<evidence type="ECO:0000256" key="8">
    <source>
        <dbReference type="ARBA" id="ARBA00022741"/>
    </source>
</evidence>
<keyword evidence="9 15" id="KW-0862">Zinc</keyword>
<dbReference type="Proteomes" id="UP000176603">
    <property type="component" value="Unassembled WGS sequence"/>
</dbReference>
<dbReference type="PANTHER" id="PTHR42780:SF1">
    <property type="entry name" value="ISOLEUCINE--TRNA LIGASE, CYTOPLASMIC"/>
    <property type="match status" value="1"/>
</dbReference>
<evidence type="ECO:0000256" key="13">
    <source>
        <dbReference type="ARBA" id="ARBA00025217"/>
    </source>
</evidence>
<dbReference type="SUPFAM" id="SSF52374">
    <property type="entry name" value="Nucleotidylyl transferase"/>
    <property type="match status" value="1"/>
</dbReference>
<dbReference type="FunFam" id="3.40.50.620:FF:000063">
    <property type="entry name" value="Isoleucine--tRNA ligase"/>
    <property type="match status" value="1"/>
</dbReference>
<dbReference type="InterPro" id="IPR009008">
    <property type="entry name" value="Val/Leu/Ile-tRNA-synth_edit"/>
</dbReference>
<organism evidence="18 19">
    <name type="scientific">Candidatus Uhrbacteria bacterium RIFCSPHIGHO2_12_FULL_60_25</name>
    <dbReference type="NCBI Taxonomy" id="1802399"/>
    <lineage>
        <taxon>Bacteria</taxon>
        <taxon>Candidatus Uhriibacteriota</taxon>
    </lineage>
</organism>
<comment type="caution">
    <text evidence="18">The sequence shown here is derived from an EMBL/GenBank/DDBJ whole genome shotgun (WGS) entry which is preliminary data.</text>
</comment>
<evidence type="ECO:0000256" key="12">
    <source>
        <dbReference type="ARBA" id="ARBA00023146"/>
    </source>
</evidence>
<dbReference type="InterPro" id="IPR014729">
    <property type="entry name" value="Rossmann-like_a/b/a_fold"/>
</dbReference>
<reference evidence="18 19" key="1">
    <citation type="journal article" date="2016" name="Nat. Commun.">
        <title>Thousands of microbial genomes shed light on interconnected biogeochemical processes in an aquifer system.</title>
        <authorList>
            <person name="Anantharaman K."/>
            <person name="Brown C.T."/>
            <person name="Hug L.A."/>
            <person name="Sharon I."/>
            <person name="Castelle C.J."/>
            <person name="Probst A.J."/>
            <person name="Thomas B.C."/>
            <person name="Singh A."/>
            <person name="Wilkins M.J."/>
            <person name="Karaoz U."/>
            <person name="Brodie E.L."/>
            <person name="Williams K.H."/>
            <person name="Hubbard S.S."/>
            <person name="Banfield J.F."/>
        </authorList>
    </citation>
    <scope>NUCLEOTIDE SEQUENCE [LARGE SCALE GENOMIC DNA]</scope>
</reference>
<dbReference type="GO" id="GO:0000049">
    <property type="term" value="F:tRNA binding"/>
    <property type="evidence" value="ECO:0007669"/>
    <property type="project" value="InterPro"/>
</dbReference>
<evidence type="ECO:0000313" key="19">
    <source>
        <dbReference type="Proteomes" id="UP000176603"/>
    </source>
</evidence>
<dbReference type="Pfam" id="PF08264">
    <property type="entry name" value="Anticodon_1"/>
    <property type="match status" value="1"/>
</dbReference>
<dbReference type="GO" id="GO:0004822">
    <property type="term" value="F:isoleucine-tRNA ligase activity"/>
    <property type="evidence" value="ECO:0007669"/>
    <property type="project" value="UniProtKB-UniRule"/>
</dbReference>
<dbReference type="GO" id="GO:0006428">
    <property type="term" value="P:isoleucyl-tRNA aminoacylation"/>
    <property type="evidence" value="ECO:0007669"/>
    <property type="project" value="UniProtKB-UniRule"/>
</dbReference>
<dbReference type="Pfam" id="PF00133">
    <property type="entry name" value="tRNA-synt_1"/>
    <property type="match status" value="1"/>
</dbReference>
<dbReference type="AlphaFoldDB" id="A0A1F7UJF0"/>
<name>A0A1F7UJF0_9BACT</name>